<accession>A0A394DEN5</accession>
<gene>
    <name evidence="1" type="ORF">TanjilG_02478</name>
</gene>
<proteinExistence type="predicted"/>
<reference evidence="1 2" key="1">
    <citation type="journal article" date="2017" name="Plant Biotechnol. J.">
        <title>A comprehensive draft genome sequence for lupin (Lupinus angustifolius), an emerging health food: insights into plant-microbe interactions and legume evolution.</title>
        <authorList>
            <person name="Hane J.K."/>
            <person name="Ming Y."/>
            <person name="Kamphuis L.G."/>
            <person name="Nelson M.N."/>
            <person name="Garg G."/>
            <person name="Atkins C.A."/>
            <person name="Bayer P.E."/>
            <person name="Bravo A."/>
            <person name="Bringans S."/>
            <person name="Cannon S."/>
            <person name="Edwards D."/>
            <person name="Foley R."/>
            <person name="Gao L.L."/>
            <person name="Harrison M.J."/>
            <person name="Huang W."/>
            <person name="Hurgobin B."/>
            <person name="Li S."/>
            <person name="Liu C.W."/>
            <person name="McGrath A."/>
            <person name="Morahan G."/>
            <person name="Murray J."/>
            <person name="Weller J."/>
            <person name="Jian J."/>
            <person name="Singh K.B."/>
        </authorList>
    </citation>
    <scope>NUCLEOTIDE SEQUENCE [LARGE SCALE GENOMIC DNA]</scope>
    <source>
        <strain evidence="2">cv. Tanjil</strain>
        <tissue evidence="1">Whole plant</tissue>
    </source>
</reference>
<sequence>MELAAQSKLLSSSMACDGGDAVVRFSSVTALNRVVVIWFLSRNHNVDDRLLW</sequence>
<dbReference type="Gramene" id="OIW21369">
    <property type="protein sequence ID" value="OIW21369"/>
    <property type="gene ID" value="TanjilG_02478"/>
</dbReference>
<evidence type="ECO:0000313" key="2">
    <source>
        <dbReference type="Proteomes" id="UP000188354"/>
    </source>
</evidence>
<comment type="caution">
    <text evidence="1">The sequence shown here is derived from an EMBL/GenBank/DDBJ whole genome shotgun (WGS) entry which is preliminary data.</text>
</comment>
<organism evidence="1 2">
    <name type="scientific">Lupinus angustifolius</name>
    <name type="common">Narrow-leaved blue lupine</name>
    <dbReference type="NCBI Taxonomy" id="3871"/>
    <lineage>
        <taxon>Eukaryota</taxon>
        <taxon>Viridiplantae</taxon>
        <taxon>Streptophyta</taxon>
        <taxon>Embryophyta</taxon>
        <taxon>Tracheophyta</taxon>
        <taxon>Spermatophyta</taxon>
        <taxon>Magnoliopsida</taxon>
        <taxon>eudicotyledons</taxon>
        <taxon>Gunneridae</taxon>
        <taxon>Pentapetalae</taxon>
        <taxon>rosids</taxon>
        <taxon>fabids</taxon>
        <taxon>Fabales</taxon>
        <taxon>Fabaceae</taxon>
        <taxon>Papilionoideae</taxon>
        <taxon>50 kb inversion clade</taxon>
        <taxon>genistoids sensu lato</taxon>
        <taxon>core genistoids</taxon>
        <taxon>Genisteae</taxon>
        <taxon>Lupinus</taxon>
    </lineage>
</organism>
<evidence type="ECO:0000313" key="1">
    <source>
        <dbReference type="EMBL" id="OIW21369.1"/>
    </source>
</evidence>
<name>A0A394DEN5_LUPAN</name>
<dbReference type="EMBL" id="MLAU01024920">
    <property type="protein sequence ID" value="OIW21369.1"/>
    <property type="molecule type" value="Genomic_DNA"/>
</dbReference>
<dbReference type="Proteomes" id="UP000188354">
    <property type="component" value="Unassembled WGS sequence"/>
</dbReference>
<dbReference type="AlphaFoldDB" id="A0A394DEN5"/>
<protein>
    <submittedName>
        <fullName evidence="1">Uncharacterized protein</fullName>
    </submittedName>
</protein>
<keyword evidence="2" id="KW-1185">Reference proteome</keyword>